<accession>A0A6A5KGZ0</accession>
<reference evidence="1" key="1">
    <citation type="submission" date="2020-01" db="EMBL/GenBank/DDBJ databases">
        <authorList>
            <consortium name="DOE Joint Genome Institute"/>
            <person name="Haridas S."/>
            <person name="Albert R."/>
            <person name="Binder M."/>
            <person name="Bloem J."/>
            <person name="Labutti K."/>
            <person name="Salamov A."/>
            <person name="Andreopoulos B."/>
            <person name="Baker S.E."/>
            <person name="Barry K."/>
            <person name="Bills G."/>
            <person name="Bluhm B.H."/>
            <person name="Cannon C."/>
            <person name="Castanera R."/>
            <person name="Culley D.E."/>
            <person name="Daum C."/>
            <person name="Ezra D."/>
            <person name="Gonzalez J.B."/>
            <person name="Henrissat B."/>
            <person name="Kuo A."/>
            <person name="Liang C."/>
            <person name="Lipzen A."/>
            <person name="Lutzoni F."/>
            <person name="Magnuson J."/>
            <person name="Mondo S."/>
            <person name="Nolan M."/>
            <person name="Ohm R."/>
            <person name="Pangilinan J."/>
            <person name="Park H.-J."/>
            <person name="Ramirez L."/>
            <person name="Alfaro M."/>
            <person name="Sun H."/>
            <person name="Tritt A."/>
            <person name="Yoshinaga Y."/>
            <person name="Zwiers L.-H."/>
            <person name="Turgeon B.G."/>
            <person name="Goodwin S.B."/>
            <person name="Spatafora J.W."/>
            <person name="Crous P.W."/>
            <person name="Grigoriev I.V."/>
        </authorList>
    </citation>
    <scope>NUCLEOTIDE SEQUENCE</scope>
    <source>
        <strain evidence="1">P77</strain>
    </source>
</reference>
<protein>
    <recommendedName>
        <fullName evidence="3">Apple domain-containing protein</fullName>
    </recommendedName>
</protein>
<dbReference type="PANTHER" id="PTHR36578:SF1">
    <property type="entry name" value="APPLE DOMAIN-CONTAINING PROTEIN"/>
    <property type="match status" value="1"/>
</dbReference>
<feature type="non-terminal residue" evidence="1">
    <location>
        <position position="152"/>
    </location>
</feature>
<gene>
    <name evidence="1" type="ORF">BDW02DRAFT_471228</name>
</gene>
<evidence type="ECO:0008006" key="3">
    <source>
        <dbReference type="Google" id="ProtNLM"/>
    </source>
</evidence>
<dbReference type="Proteomes" id="UP000800040">
    <property type="component" value="Unassembled WGS sequence"/>
</dbReference>
<evidence type="ECO:0000313" key="2">
    <source>
        <dbReference type="Proteomes" id="UP000800040"/>
    </source>
</evidence>
<organism evidence="1 2">
    <name type="scientific">Decorospora gaudefroyi</name>
    <dbReference type="NCBI Taxonomy" id="184978"/>
    <lineage>
        <taxon>Eukaryota</taxon>
        <taxon>Fungi</taxon>
        <taxon>Dikarya</taxon>
        <taxon>Ascomycota</taxon>
        <taxon>Pezizomycotina</taxon>
        <taxon>Dothideomycetes</taxon>
        <taxon>Pleosporomycetidae</taxon>
        <taxon>Pleosporales</taxon>
        <taxon>Pleosporineae</taxon>
        <taxon>Pleosporaceae</taxon>
        <taxon>Decorospora</taxon>
    </lineage>
</organism>
<dbReference type="PANTHER" id="PTHR36578">
    <property type="entry name" value="CHROMOSOME 15, WHOLE GENOME SHOTGUN SEQUENCE"/>
    <property type="match status" value="1"/>
</dbReference>
<keyword evidence="2" id="KW-1185">Reference proteome</keyword>
<dbReference type="OrthoDB" id="271448at2759"/>
<feature type="non-terminal residue" evidence="1">
    <location>
        <position position="1"/>
    </location>
</feature>
<sequence length="152" mass="15872">VCASTGNSTAPDPESNTLTGFLQSQAYTALAADASTPPGYELALSNADCSISSTRYMMYVEMESYSPEACAEVCSQHSGCDSFNIYVQRDPSLVPGPECPNPSGIAVTRCALYSEPVQPDSCNNVGQEVGPADANGEAFKVAIRGSNGNFLP</sequence>
<proteinExistence type="predicted"/>
<evidence type="ECO:0000313" key="1">
    <source>
        <dbReference type="EMBL" id="KAF1832653.1"/>
    </source>
</evidence>
<name>A0A6A5KGZ0_9PLEO</name>
<dbReference type="EMBL" id="ML975334">
    <property type="protein sequence ID" value="KAF1832653.1"/>
    <property type="molecule type" value="Genomic_DNA"/>
</dbReference>
<dbReference type="AlphaFoldDB" id="A0A6A5KGZ0"/>